<dbReference type="GO" id="GO:0044715">
    <property type="term" value="F:8-oxo-dGDP phosphatase activity"/>
    <property type="evidence" value="ECO:0007669"/>
    <property type="project" value="TreeGrafter"/>
</dbReference>
<feature type="domain" description="Nudix hydrolase" evidence="12">
    <location>
        <begin position="1"/>
        <end position="122"/>
    </location>
</feature>
<evidence type="ECO:0000259" key="12">
    <source>
        <dbReference type="PROSITE" id="PS51462"/>
    </source>
</evidence>
<dbReference type="GO" id="GO:0046872">
    <property type="term" value="F:metal ion binding"/>
    <property type="evidence" value="ECO:0007669"/>
    <property type="project" value="UniProtKB-KW"/>
</dbReference>
<keyword evidence="6" id="KW-0227">DNA damage</keyword>
<reference evidence="13" key="1">
    <citation type="journal article" date="2020" name="Nature">
        <title>Giant virus diversity and host interactions through global metagenomics.</title>
        <authorList>
            <person name="Schulz F."/>
            <person name="Roux S."/>
            <person name="Paez-Espino D."/>
            <person name="Jungbluth S."/>
            <person name="Walsh D.A."/>
            <person name="Denef V.J."/>
            <person name="McMahon K.D."/>
            <person name="Konstantinidis K.T."/>
            <person name="Eloe-Fadrosh E.A."/>
            <person name="Kyrpides N.C."/>
            <person name="Woyke T."/>
        </authorList>
    </citation>
    <scope>NUCLEOTIDE SEQUENCE</scope>
    <source>
        <strain evidence="13">GVMAG-M-3300018428-16</strain>
    </source>
</reference>
<dbReference type="Pfam" id="PF00293">
    <property type="entry name" value="NUDIX"/>
    <property type="match status" value="1"/>
</dbReference>
<evidence type="ECO:0000256" key="10">
    <source>
        <dbReference type="ARBA" id="ARBA00035861"/>
    </source>
</evidence>
<name>A0A6C0BTX1_9ZZZZ</name>
<evidence type="ECO:0000256" key="7">
    <source>
        <dbReference type="ARBA" id="ARBA00022801"/>
    </source>
</evidence>
<dbReference type="Gene3D" id="3.90.79.10">
    <property type="entry name" value="Nucleoside Triphosphate Pyrophosphohydrolase"/>
    <property type="match status" value="1"/>
</dbReference>
<keyword evidence="4" id="KW-0235">DNA replication</keyword>
<dbReference type="InterPro" id="IPR015797">
    <property type="entry name" value="NUDIX_hydrolase-like_dom_sf"/>
</dbReference>
<dbReference type="PANTHER" id="PTHR47707">
    <property type="entry name" value="8-OXO-DGTP DIPHOSPHATASE"/>
    <property type="match status" value="1"/>
</dbReference>
<evidence type="ECO:0000256" key="3">
    <source>
        <dbReference type="ARBA" id="ARBA00022457"/>
    </source>
</evidence>
<proteinExistence type="inferred from homology"/>
<dbReference type="EC" id="3.6.1.55" evidence="11"/>
<dbReference type="PRINTS" id="PR00502">
    <property type="entry name" value="NUDIXFAMILY"/>
</dbReference>
<evidence type="ECO:0000256" key="9">
    <source>
        <dbReference type="ARBA" id="ARBA00023204"/>
    </source>
</evidence>
<evidence type="ECO:0000256" key="2">
    <source>
        <dbReference type="ARBA" id="ARBA00005582"/>
    </source>
</evidence>
<dbReference type="InterPro" id="IPR000086">
    <property type="entry name" value="NUDIX_hydrolase_dom"/>
</dbReference>
<dbReference type="GO" id="GO:0044716">
    <property type="term" value="F:8-oxo-GDP phosphatase activity"/>
    <property type="evidence" value="ECO:0007669"/>
    <property type="project" value="TreeGrafter"/>
</dbReference>
<accession>A0A6C0BTX1</accession>
<evidence type="ECO:0000256" key="1">
    <source>
        <dbReference type="ARBA" id="ARBA00001946"/>
    </source>
</evidence>
<keyword evidence="7" id="KW-0378">Hydrolase</keyword>
<comment type="catalytic activity">
    <reaction evidence="10">
        <text>8-oxo-dGTP + H2O = 8-oxo-dGMP + diphosphate + H(+)</text>
        <dbReference type="Rhea" id="RHEA:31575"/>
        <dbReference type="ChEBI" id="CHEBI:15377"/>
        <dbReference type="ChEBI" id="CHEBI:15378"/>
        <dbReference type="ChEBI" id="CHEBI:33019"/>
        <dbReference type="ChEBI" id="CHEBI:63224"/>
        <dbReference type="ChEBI" id="CHEBI:77896"/>
        <dbReference type="EC" id="3.6.1.55"/>
    </reaction>
</comment>
<evidence type="ECO:0000256" key="5">
    <source>
        <dbReference type="ARBA" id="ARBA00022723"/>
    </source>
</evidence>
<keyword evidence="8" id="KW-0460">Magnesium</keyword>
<evidence type="ECO:0000313" key="13">
    <source>
        <dbReference type="EMBL" id="QHS95019.1"/>
    </source>
</evidence>
<sequence>MKVACGVMYYNNKILLGLRSKYSQNSGYWEFPGGKCEEGETLEECLKREWKEELNLEISIHKEIFTNKMEKYNIECIFFKGKIIDIQNLKMNVHEDIKLCSINELKNLKLFDGDEKLIDILQ</sequence>
<evidence type="ECO:0000256" key="4">
    <source>
        <dbReference type="ARBA" id="ARBA00022705"/>
    </source>
</evidence>
<evidence type="ECO:0000256" key="8">
    <source>
        <dbReference type="ARBA" id="ARBA00022842"/>
    </source>
</evidence>
<dbReference type="GO" id="GO:0006260">
    <property type="term" value="P:DNA replication"/>
    <property type="evidence" value="ECO:0007669"/>
    <property type="project" value="UniProtKB-KW"/>
</dbReference>
<evidence type="ECO:0000256" key="6">
    <source>
        <dbReference type="ARBA" id="ARBA00022763"/>
    </source>
</evidence>
<dbReference type="EMBL" id="MN739237">
    <property type="protein sequence ID" value="QHS95019.1"/>
    <property type="molecule type" value="Genomic_DNA"/>
</dbReference>
<dbReference type="GO" id="GO:0006281">
    <property type="term" value="P:DNA repair"/>
    <property type="evidence" value="ECO:0007669"/>
    <property type="project" value="UniProtKB-KW"/>
</dbReference>
<dbReference type="PROSITE" id="PS51462">
    <property type="entry name" value="NUDIX"/>
    <property type="match status" value="1"/>
</dbReference>
<dbReference type="SUPFAM" id="SSF55811">
    <property type="entry name" value="Nudix"/>
    <property type="match status" value="1"/>
</dbReference>
<dbReference type="AlphaFoldDB" id="A0A6C0BTX1"/>
<comment type="cofactor">
    <cofactor evidence="1">
        <name>Mg(2+)</name>
        <dbReference type="ChEBI" id="CHEBI:18420"/>
    </cofactor>
</comment>
<keyword evidence="9" id="KW-0234">DNA repair</keyword>
<keyword evidence="5" id="KW-0479">Metal-binding</keyword>
<dbReference type="InterPro" id="IPR047127">
    <property type="entry name" value="MutT-like"/>
</dbReference>
<dbReference type="GO" id="GO:0035539">
    <property type="term" value="F:8-oxo-7,8-dihydrodeoxyguanosine triphosphate pyrophosphatase activity"/>
    <property type="evidence" value="ECO:0007669"/>
    <property type="project" value="UniProtKB-EC"/>
</dbReference>
<dbReference type="InterPro" id="IPR020476">
    <property type="entry name" value="Nudix_hydrolase"/>
</dbReference>
<organism evidence="13">
    <name type="scientific">viral metagenome</name>
    <dbReference type="NCBI Taxonomy" id="1070528"/>
    <lineage>
        <taxon>unclassified sequences</taxon>
        <taxon>metagenomes</taxon>
        <taxon>organismal metagenomes</taxon>
    </lineage>
</organism>
<keyword evidence="3" id="KW-0515">Mutator protein</keyword>
<dbReference type="PANTHER" id="PTHR47707:SF1">
    <property type="entry name" value="NUDIX HYDROLASE FAMILY PROTEIN"/>
    <property type="match status" value="1"/>
</dbReference>
<evidence type="ECO:0000256" key="11">
    <source>
        <dbReference type="ARBA" id="ARBA00038905"/>
    </source>
</evidence>
<comment type="similarity">
    <text evidence="2">Belongs to the Nudix hydrolase family.</text>
</comment>
<dbReference type="GO" id="GO:0008413">
    <property type="term" value="F:8-oxo-7,8-dihydroguanosine triphosphate pyrophosphatase activity"/>
    <property type="evidence" value="ECO:0007669"/>
    <property type="project" value="TreeGrafter"/>
</dbReference>
<protein>
    <recommendedName>
        <fullName evidence="11">8-oxo-dGTP diphosphatase</fullName>
        <ecNumber evidence="11">3.6.1.55</ecNumber>
    </recommendedName>
</protein>